<name>A0A8J2JTH4_9HEXA</name>
<evidence type="ECO:0000313" key="3">
    <source>
        <dbReference type="Proteomes" id="UP000708208"/>
    </source>
</evidence>
<feature type="region of interest" description="Disordered" evidence="1">
    <location>
        <begin position="68"/>
        <end position="87"/>
    </location>
</feature>
<reference evidence="2" key="1">
    <citation type="submission" date="2021-06" db="EMBL/GenBank/DDBJ databases">
        <authorList>
            <person name="Hodson N. C."/>
            <person name="Mongue J. A."/>
            <person name="Jaron S. K."/>
        </authorList>
    </citation>
    <scope>NUCLEOTIDE SEQUENCE</scope>
</reference>
<dbReference type="Proteomes" id="UP000708208">
    <property type="component" value="Unassembled WGS sequence"/>
</dbReference>
<evidence type="ECO:0000256" key="1">
    <source>
        <dbReference type="SAM" id="MobiDB-lite"/>
    </source>
</evidence>
<comment type="caution">
    <text evidence="2">The sequence shown here is derived from an EMBL/GenBank/DDBJ whole genome shotgun (WGS) entry which is preliminary data.</text>
</comment>
<protein>
    <submittedName>
        <fullName evidence="2">Uncharacterized protein</fullName>
    </submittedName>
</protein>
<feature type="compositionally biased region" description="Acidic residues" evidence="1">
    <location>
        <begin position="76"/>
        <end position="87"/>
    </location>
</feature>
<accession>A0A8J2JTH4</accession>
<dbReference type="AlphaFoldDB" id="A0A8J2JTH4"/>
<keyword evidence="3" id="KW-1185">Reference proteome</keyword>
<organism evidence="2 3">
    <name type="scientific">Allacma fusca</name>
    <dbReference type="NCBI Taxonomy" id="39272"/>
    <lineage>
        <taxon>Eukaryota</taxon>
        <taxon>Metazoa</taxon>
        <taxon>Ecdysozoa</taxon>
        <taxon>Arthropoda</taxon>
        <taxon>Hexapoda</taxon>
        <taxon>Collembola</taxon>
        <taxon>Symphypleona</taxon>
        <taxon>Sminthuridae</taxon>
        <taxon>Allacma</taxon>
    </lineage>
</organism>
<evidence type="ECO:0000313" key="2">
    <source>
        <dbReference type="EMBL" id="CAG7721349.1"/>
    </source>
</evidence>
<proteinExistence type="predicted"/>
<dbReference type="EMBL" id="CAJVCH010078782">
    <property type="protein sequence ID" value="CAG7721349.1"/>
    <property type="molecule type" value="Genomic_DNA"/>
</dbReference>
<sequence length="152" mass="18321">MWPVEVRLRFWLVFAEYVREVARQTRLLREFTTVVPVERSFSVLDFQSDFRHLNWSLIPNREVQNDASSFQWSTESESDQDWNEAESEFSSECEARRDFYPSSSESETWHSINWDSDDTYITDSWYEPKEKCQKESTEAEEGDWPPTAIFWY</sequence>
<gene>
    <name evidence="2" type="ORF">AFUS01_LOCUS10570</name>
</gene>